<keyword evidence="2" id="KW-0378">Hydrolase</keyword>
<dbReference type="EMBL" id="KE125006">
    <property type="protein sequence ID" value="EPB73095.1"/>
    <property type="molecule type" value="Genomic_DNA"/>
</dbReference>
<name>A0A0D6LLY0_9BILA</name>
<dbReference type="GO" id="GO:0008234">
    <property type="term" value="F:cysteine-type peptidase activity"/>
    <property type="evidence" value="ECO:0007669"/>
    <property type="project" value="InterPro"/>
</dbReference>
<keyword evidence="2" id="KW-0645">Protease</keyword>
<dbReference type="SUPFAM" id="SSF54001">
    <property type="entry name" value="Cysteine proteinases"/>
    <property type="match status" value="1"/>
</dbReference>
<protein>
    <submittedName>
        <fullName evidence="2">Papain family cysteine protease</fullName>
    </submittedName>
</protein>
<evidence type="ECO:0000313" key="2">
    <source>
        <dbReference type="EMBL" id="EPB73095.1"/>
    </source>
</evidence>
<dbReference type="Proteomes" id="UP000054495">
    <property type="component" value="Unassembled WGS sequence"/>
</dbReference>
<reference evidence="2 3" key="1">
    <citation type="submission" date="2013-05" db="EMBL/GenBank/DDBJ databases">
        <title>Draft genome of the parasitic nematode Anyclostoma ceylanicum.</title>
        <authorList>
            <person name="Mitreva M."/>
        </authorList>
    </citation>
    <scope>NUCLEOTIDE SEQUENCE [LARGE SCALE GENOMIC DNA]</scope>
</reference>
<accession>A0A0D6LLY0</accession>
<dbReference type="Gene3D" id="3.90.70.10">
    <property type="entry name" value="Cysteine proteinases"/>
    <property type="match status" value="1"/>
</dbReference>
<sequence length="288" mass="33584">MCTIIIWPGRKKFEVKDAVDAQDDLTSQPSPKGAEQLKGKELVNYVNQHQTLWKAEYSPEVEAYFKHYEGRKVDKKFSKAPRDPKRVKNIVLDVEPPESSIILPLKSSRVAEMTVVMSKKIQSYPPHVPLTPIKRSSFRCHYGYPDDAWDYIRRKGIPTGGRYREKGVCKPYAFPPCGRHANQPYYEKCLPGARWIPPPCRKKCQPKYRDKTYQEDKLYSHSCYWLPSNEKQIRIEIMTNGPVVAQFHLYSDLFHYKGGIYKVVFFIELMACEFHLCANALHKVICYR</sequence>
<organism evidence="2 3">
    <name type="scientific">Ancylostoma ceylanicum</name>
    <dbReference type="NCBI Taxonomy" id="53326"/>
    <lineage>
        <taxon>Eukaryota</taxon>
        <taxon>Metazoa</taxon>
        <taxon>Ecdysozoa</taxon>
        <taxon>Nematoda</taxon>
        <taxon>Chromadorea</taxon>
        <taxon>Rhabditida</taxon>
        <taxon>Rhabditina</taxon>
        <taxon>Rhabditomorpha</taxon>
        <taxon>Strongyloidea</taxon>
        <taxon>Ancylostomatidae</taxon>
        <taxon>Ancylostomatinae</taxon>
        <taxon>Ancylostoma</taxon>
    </lineage>
</organism>
<feature type="domain" description="Peptidase C1A papain C-terminal" evidence="1">
    <location>
        <begin position="139"/>
        <end position="263"/>
    </location>
</feature>
<dbReference type="Pfam" id="PF00112">
    <property type="entry name" value="Peptidase_C1"/>
    <property type="match status" value="1"/>
</dbReference>
<dbReference type="GO" id="GO:0006508">
    <property type="term" value="P:proteolysis"/>
    <property type="evidence" value="ECO:0007669"/>
    <property type="project" value="UniProtKB-KW"/>
</dbReference>
<dbReference type="AlphaFoldDB" id="A0A0D6LLY0"/>
<dbReference type="InterPro" id="IPR038765">
    <property type="entry name" value="Papain-like_cys_pep_sf"/>
</dbReference>
<dbReference type="InterPro" id="IPR000668">
    <property type="entry name" value="Peptidase_C1A_C"/>
</dbReference>
<evidence type="ECO:0000259" key="1">
    <source>
        <dbReference type="Pfam" id="PF00112"/>
    </source>
</evidence>
<keyword evidence="3" id="KW-1185">Reference proteome</keyword>
<gene>
    <name evidence="2" type="ORF">ANCCEY_07792</name>
</gene>
<proteinExistence type="predicted"/>
<evidence type="ECO:0000313" key="3">
    <source>
        <dbReference type="Proteomes" id="UP000054495"/>
    </source>
</evidence>